<protein>
    <submittedName>
        <fullName evidence="1">Uncharacterized protein</fullName>
    </submittedName>
</protein>
<comment type="caution">
    <text evidence="1">The sequence shown here is derived from an EMBL/GenBank/DDBJ whole genome shotgun (WGS) entry which is preliminary data.</text>
</comment>
<dbReference type="AlphaFoldDB" id="A0A9P8AAV4"/>
<gene>
    <name evidence="1" type="ORF">E1B28_006680</name>
</gene>
<sequence>MVSARPTAAENISAIQEDFSQQTSKSVYPTVDEIVTPRESLGFLSPKQDPDSM</sequence>
<dbReference type="GeneID" id="66075756"/>
<dbReference type="KEGG" id="more:E1B28_006680"/>
<dbReference type="EMBL" id="CM032183">
    <property type="protein sequence ID" value="KAG7095998.1"/>
    <property type="molecule type" value="Genomic_DNA"/>
</dbReference>
<keyword evidence="2" id="KW-1185">Reference proteome</keyword>
<proteinExistence type="predicted"/>
<evidence type="ECO:0000313" key="2">
    <source>
        <dbReference type="Proteomes" id="UP001049176"/>
    </source>
</evidence>
<organism evidence="1 2">
    <name type="scientific">Marasmius oreades</name>
    <name type="common">fairy-ring Marasmius</name>
    <dbReference type="NCBI Taxonomy" id="181124"/>
    <lineage>
        <taxon>Eukaryota</taxon>
        <taxon>Fungi</taxon>
        <taxon>Dikarya</taxon>
        <taxon>Basidiomycota</taxon>
        <taxon>Agaricomycotina</taxon>
        <taxon>Agaricomycetes</taxon>
        <taxon>Agaricomycetidae</taxon>
        <taxon>Agaricales</taxon>
        <taxon>Marasmiineae</taxon>
        <taxon>Marasmiaceae</taxon>
        <taxon>Marasmius</taxon>
    </lineage>
</organism>
<name>A0A9P8AAV4_9AGAR</name>
<accession>A0A9P8AAV4</accession>
<evidence type="ECO:0000313" key="1">
    <source>
        <dbReference type="EMBL" id="KAG7095998.1"/>
    </source>
</evidence>
<reference evidence="1" key="1">
    <citation type="journal article" date="2021" name="Genome Biol. Evol.">
        <title>The assembled and annotated genome of the fairy-ring fungus Marasmius oreades.</title>
        <authorList>
            <person name="Hiltunen M."/>
            <person name="Ament-Velasquez S.L."/>
            <person name="Johannesson H."/>
        </authorList>
    </citation>
    <scope>NUCLEOTIDE SEQUENCE</scope>
    <source>
        <strain evidence="1">03SP1</strain>
    </source>
</reference>
<dbReference type="Proteomes" id="UP001049176">
    <property type="component" value="Chromosome 3"/>
</dbReference>
<dbReference type="RefSeq" id="XP_043012468.1">
    <property type="nucleotide sequence ID" value="XM_043151373.1"/>
</dbReference>